<feature type="transmembrane region" description="Helical" evidence="1">
    <location>
        <begin position="239"/>
        <end position="263"/>
    </location>
</feature>
<keyword evidence="4" id="KW-1185">Reference proteome</keyword>
<protein>
    <submittedName>
        <fullName evidence="2">Membrane protein</fullName>
    </submittedName>
</protein>
<gene>
    <name evidence="3" type="ORF">FB463_000086</name>
    <name evidence="2" type="ORF">FFA01_27300</name>
</gene>
<feature type="transmembrane region" description="Helical" evidence="1">
    <location>
        <begin position="270"/>
        <end position="288"/>
    </location>
</feature>
<feature type="transmembrane region" description="Helical" evidence="1">
    <location>
        <begin position="210"/>
        <end position="233"/>
    </location>
</feature>
<evidence type="ECO:0000313" key="3">
    <source>
        <dbReference type="EMBL" id="MBA8811862.1"/>
    </source>
</evidence>
<dbReference type="RefSeq" id="WP_146856742.1">
    <property type="nucleotide sequence ID" value="NZ_BAAAHR010000007.1"/>
</dbReference>
<evidence type="ECO:0000313" key="5">
    <source>
        <dbReference type="Proteomes" id="UP000522688"/>
    </source>
</evidence>
<feature type="transmembrane region" description="Helical" evidence="1">
    <location>
        <begin position="179"/>
        <end position="198"/>
    </location>
</feature>
<evidence type="ECO:0000313" key="2">
    <source>
        <dbReference type="EMBL" id="GEK84421.1"/>
    </source>
</evidence>
<feature type="transmembrane region" description="Helical" evidence="1">
    <location>
        <begin position="330"/>
        <end position="351"/>
    </location>
</feature>
<evidence type="ECO:0000313" key="4">
    <source>
        <dbReference type="Proteomes" id="UP000321154"/>
    </source>
</evidence>
<dbReference type="OrthoDB" id="2151407at2"/>
<feature type="transmembrane region" description="Helical" evidence="1">
    <location>
        <begin position="44"/>
        <end position="64"/>
    </location>
</feature>
<accession>A0A7W3JFD9</accession>
<organism evidence="3 5">
    <name type="scientific">Frigoribacterium faeni</name>
    <dbReference type="NCBI Taxonomy" id="145483"/>
    <lineage>
        <taxon>Bacteria</taxon>
        <taxon>Bacillati</taxon>
        <taxon>Actinomycetota</taxon>
        <taxon>Actinomycetes</taxon>
        <taxon>Micrococcales</taxon>
        <taxon>Microbacteriaceae</taxon>
        <taxon>Frigoribacterium</taxon>
    </lineage>
</organism>
<dbReference type="Proteomes" id="UP000522688">
    <property type="component" value="Unassembled WGS sequence"/>
</dbReference>
<reference evidence="2 4" key="1">
    <citation type="submission" date="2019-07" db="EMBL/GenBank/DDBJ databases">
        <title>Whole genome shotgun sequence of Frigoribacterium faeni NBRC 103066.</title>
        <authorList>
            <person name="Hosoyama A."/>
            <person name="Uohara A."/>
            <person name="Ohji S."/>
            <person name="Ichikawa N."/>
        </authorList>
    </citation>
    <scope>NUCLEOTIDE SEQUENCE [LARGE SCALE GENOMIC DNA]</scope>
    <source>
        <strain evidence="2 4">NBRC 103066</strain>
    </source>
</reference>
<dbReference type="EMBL" id="BJUV01000037">
    <property type="protein sequence ID" value="GEK84421.1"/>
    <property type="molecule type" value="Genomic_DNA"/>
</dbReference>
<reference evidence="3 5" key="2">
    <citation type="submission" date="2020-07" db="EMBL/GenBank/DDBJ databases">
        <title>Sequencing the genomes of 1000 actinobacteria strains.</title>
        <authorList>
            <person name="Klenk H.-P."/>
        </authorList>
    </citation>
    <scope>NUCLEOTIDE SEQUENCE [LARGE SCALE GENOMIC DNA]</scope>
    <source>
        <strain evidence="3 5">DSM 10309</strain>
    </source>
</reference>
<keyword evidence="1" id="KW-0472">Membrane</keyword>
<keyword evidence="1" id="KW-0812">Transmembrane</keyword>
<keyword evidence="1" id="KW-1133">Transmembrane helix</keyword>
<dbReference type="AlphaFoldDB" id="A0A7W3JFD9"/>
<sequence>MSTSHVDERRSPEPAFTMPENHLDLVVSPGSVDPKRKASLKTTLIAVISMPLFFLFAFTIAYVSSAHAPVPHDMAITLSGPASTTDRLVDLIDEEAPDAFDVTVTTDATRAAADVSTRASVGSIVVDGSDVTTIVASGGGALAVPVVTQLGQQIAAELGGTAAVENVSPLPADDPGGSVLFFLLVICTVGAFLAITAISQVMPGARTRALVTTSAGAALLVPVLGFSVISLFVDFEVPFGSVAAVLGVGMIYSFTVGLLATLFTKLAGQGGVLLVILFLVALNFPSAGGSVPESMLPPFWQVVHNGWIGSGAFEQMRNILFFGGDGSLRWLVQLLIWTAGSIVLLLGVTALKKRGARAADDAAEGEPVRTDDAVTTVAAGAEGR</sequence>
<comment type="caution">
    <text evidence="3">The sequence shown here is derived from an EMBL/GenBank/DDBJ whole genome shotgun (WGS) entry which is preliminary data.</text>
</comment>
<dbReference type="EMBL" id="JACGWW010000001">
    <property type="protein sequence ID" value="MBA8811862.1"/>
    <property type="molecule type" value="Genomic_DNA"/>
</dbReference>
<dbReference type="Proteomes" id="UP000321154">
    <property type="component" value="Unassembled WGS sequence"/>
</dbReference>
<evidence type="ECO:0000256" key="1">
    <source>
        <dbReference type="SAM" id="Phobius"/>
    </source>
</evidence>
<proteinExistence type="predicted"/>
<name>A0A7W3JFD9_9MICO</name>